<evidence type="ECO:0000256" key="1">
    <source>
        <dbReference type="SAM" id="MobiDB-lite"/>
    </source>
</evidence>
<accession>A0A150TC81</accession>
<reference evidence="2 3" key="1">
    <citation type="submission" date="2014-02" db="EMBL/GenBank/DDBJ databases">
        <title>The small core and large imbalanced accessory genome model reveals a collaborative survival strategy of Sorangium cellulosum strains in nature.</title>
        <authorList>
            <person name="Han K."/>
            <person name="Peng R."/>
            <person name="Blom J."/>
            <person name="Li Y.-Z."/>
        </authorList>
    </citation>
    <scope>NUCLEOTIDE SEQUENCE [LARGE SCALE GENOMIC DNA]</scope>
    <source>
        <strain evidence="2 3">So0007-03</strain>
    </source>
</reference>
<protein>
    <submittedName>
        <fullName evidence="2">Uncharacterized protein</fullName>
    </submittedName>
</protein>
<evidence type="ECO:0000313" key="3">
    <source>
        <dbReference type="Proteomes" id="UP000075502"/>
    </source>
</evidence>
<dbReference type="EMBL" id="JEME01003116">
    <property type="protein sequence ID" value="KYG02313.1"/>
    <property type="molecule type" value="Genomic_DNA"/>
</dbReference>
<name>A0A150TC81_SORCE</name>
<proteinExistence type="predicted"/>
<dbReference type="AlphaFoldDB" id="A0A150TC81"/>
<feature type="region of interest" description="Disordered" evidence="1">
    <location>
        <begin position="117"/>
        <end position="139"/>
    </location>
</feature>
<comment type="caution">
    <text evidence="2">The sequence shown here is derived from an EMBL/GenBank/DDBJ whole genome shotgun (WGS) entry which is preliminary data.</text>
</comment>
<dbReference type="Proteomes" id="UP000075502">
    <property type="component" value="Unassembled WGS sequence"/>
</dbReference>
<evidence type="ECO:0000313" key="2">
    <source>
        <dbReference type="EMBL" id="KYG02313.1"/>
    </source>
</evidence>
<sequence>MSVHNTEIEQQARFKDFMTSFMCLLDIMAFFASPRLAARGASVPSREHILQHLDAYIPVAAEWERNYDGSTRRITTAHAQKLRDLFSAWMPDADIPADIVQGARAFLDEFGIEPQEGWDAFEGPPEETQAVLTSKPDPQ</sequence>
<gene>
    <name evidence="2" type="ORF">BE21_55050</name>
</gene>
<organism evidence="2 3">
    <name type="scientific">Sorangium cellulosum</name>
    <name type="common">Polyangium cellulosum</name>
    <dbReference type="NCBI Taxonomy" id="56"/>
    <lineage>
        <taxon>Bacteria</taxon>
        <taxon>Pseudomonadati</taxon>
        <taxon>Myxococcota</taxon>
        <taxon>Polyangia</taxon>
        <taxon>Polyangiales</taxon>
        <taxon>Polyangiaceae</taxon>
        <taxon>Sorangium</taxon>
    </lineage>
</organism>